<dbReference type="Gene3D" id="3.40.605.10">
    <property type="entry name" value="Aldehyde Dehydrogenase, Chain A, domain 1"/>
    <property type="match status" value="1"/>
</dbReference>
<organism evidence="3 4">
    <name type="scientific">Streptosporangium carneum</name>
    <dbReference type="NCBI Taxonomy" id="47481"/>
    <lineage>
        <taxon>Bacteria</taxon>
        <taxon>Bacillati</taxon>
        <taxon>Actinomycetota</taxon>
        <taxon>Actinomycetes</taxon>
        <taxon>Streptosporangiales</taxon>
        <taxon>Streptosporangiaceae</taxon>
        <taxon>Streptosporangium</taxon>
    </lineage>
</organism>
<accession>A0A9W6MDA5</accession>
<evidence type="ECO:0000313" key="4">
    <source>
        <dbReference type="Proteomes" id="UP001143474"/>
    </source>
</evidence>
<dbReference type="Proteomes" id="UP001143474">
    <property type="component" value="Unassembled WGS sequence"/>
</dbReference>
<reference evidence="3" key="1">
    <citation type="journal article" date="2014" name="Int. J. Syst. Evol. Microbiol.">
        <title>Complete genome sequence of Corynebacterium casei LMG S-19264T (=DSM 44701T), isolated from a smear-ripened cheese.</title>
        <authorList>
            <consortium name="US DOE Joint Genome Institute (JGI-PGF)"/>
            <person name="Walter F."/>
            <person name="Albersmeier A."/>
            <person name="Kalinowski J."/>
            <person name="Ruckert C."/>
        </authorList>
    </citation>
    <scope>NUCLEOTIDE SEQUENCE</scope>
    <source>
        <strain evidence="3">VKM Ac-2007</strain>
    </source>
</reference>
<evidence type="ECO:0000256" key="1">
    <source>
        <dbReference type="ARBA" id="ARBA00023002"/>
    </source>
</evidence>
<dbReference type="InterPro" id="IPR015590">
    <property type="entry name" value="Aldehyde_DH_dom"/>
</dbReference>
<comment type="caution">
    <text evidence="3">The sequence shown here is derived from an EMBL/GenBank/DDBJ whole genome shotgun (WGS) entry which is preliminary data.</text>
</comment>
<dbReference type="Pfam" id="PF00171">
    <property type="entry name" value="Aldedh"/>
    <property type="match status" value="1"/>
</dbReference>
<evidence type="ECO:0000313" key="3">
    <source>
        <dbReference type="EMBL" id="GLK09971.1"/>
    </source>
</evidence>
<dbReference type="Gene3D" id="3.40.309.10">
    <property type="entry name" value="Aldehyde Dehydrogenase, Chain A, domain 2"/>
    <property type="match status" value="1"/>
</dbReference>
<dbReference type="GO" id="GO:0016620">
    <property type="term" value="F:oxidoreductase activity, acting on the aldehyde or oxo group of donors, NAD or NADP as acceptor"/>
    <property type="evidence" value="ECO:0007669"/>
    <property type="project" value="InterPro"/>
</dbReference>
<protein>
    <submittedName>
        <fullName evidence="3">Aldehyde dehydrogenase</fullName>
    </submittedName>
</protein>
<keyword evidence="1" id="KW-0560">Oxidoreductase</keyword>
<dbReference type="InterPro" id="IPR016163">
    <property type="entry name" value="Ald_DH_C"/>
</dbReference>
<dbReference type="EMBL" id="BSEV01000006">
    <property type="protein sequence ID" value="GLK09971.1"/>
    <property type="molecule type" value="Genomic_DNA"/>
</dbReference>
<proteinExistence type="predicted"/>
<gene>
    <name evidence="3" type="ORF">GCM10017600_33770</name>
</gene>
<dbReference type="RefSeq" id="WP_271218410.1">
    <property type="nucleotide sequence ID" value="NZ_BSEV01000006.1"/>
</dbReference>
<dbReference type="InterPro" id="IPR016162">
    <property type="entry name" value="Ald_DH_N"/>
</dbReference>
<dbReference type="PANTHER" id="PTHR11699">
    <property type="entry name" value="ALDEHYDE DEHYDROGENASE-RELATED"/>
    <property type="match status" value="1"/>
</dbReference>
<dbReference type="InterPro" id="IPR016161">
    <property type="entry name" value="Ald_DH/histidinol_DH"/>
</dbReference>
<reference evidence="3" key="2">
    <citation type="submission" date="2023-01" db="EMBL/GenBank/DDBJ databases">
        <authorList>
            <person name="Sun Q."/>
            <person name="Evtushenko L."/>
        </authorList>
    </citation>
    <scope>NUCLEOTIDE SEQUENCE</scope>
    <source>
        <strain evidence="3">VKM Ac-2007</strain>
    </source>
</reference>
<dbReference type="SUPFAM" id="SSF53720">
    <property type="entry name" value="ALDH-like"/>
    <property type="match status" value="1"/>
</dbReference>
<feature type="domain" description="Aldehyde dehydrogenase" evidence="2">
    <location>
        <begin position="8"/>
        <end position="470"/>
    </location>
</feature>
<sequence>MIPAISLIESRSPHAPADVVASFPAAGEAGVQAAVLLAQAVQHDWAARNASARATALARAADAVEGAADELAALVVREVGKPVTEARAEVARSVSILRYYAQQVFDPVGAVHEPSGAGLLFTRRRPLGVAGLITPWNFPLAIPLWKAAPALAFGNTVVLKPAPQALACALRLAELLDLNEFQVVPGGAEEGAALAETADVVSFTGSAAAGALVRAAAVRRGVPVQTEMGGHNAAIVLPDADLESAAAQIAAAAMGFAGQKCTATRRIIAVGNGDEVRQAVLAAVARLGFGDPSDPGTVVGPLIDEAARDRVTDAAASAAAAGGRILAGGRIAGGTGEGGAGSRAGSRQAFGGLGGWYVEPTVVDGLFADHPLAREEVFGPICVVQDAASADEAVALANGVRYGLASAVYTRDLDRALDLSARLDTGLVRVNAPTSGVDFYLPFGGEKDSGYGGREQGKAAQDFYTSSHTVTVSPSR</sequence>
<evidence type="ECO:0000259" key="2">
    <source>
        <dbReference type="Pfam" id="PF00171"/>
    </source>
</evidence>
<name>A0A9W6MDA5_9ACTN</name>
<keyword evidence="4" id="KW-1185">Reference proteome</keyword>
<dbReference type="AlphaFoldDB" id="A0A9W6MDA5"/>